<dbReference type="Gene3D" id="1.10.472.10">
    <property type="entry name" value="Cyclin-like"/>
    <property type="match status" value="1"/>
</dbReference>
<dbReference type="GO" id="GO:0035861">
    <property type="term" value="C:site of double-strand break"/>
    <property type="evidence" value="ECO:0007669"/>
    <property type="project" value="TreeGrafter"/>
</dbReference>
<evidence type="ECO:0000313" key="1">
    <source>
        <dbReference type="EMBL" id="KAJ3607578.1"/>
    </source>
</evidence>
<accession>A0A9Q0ELF5</accession>
<dbReference type="EMBL" id="JANIIK010000040">
    <property type="protein sequence ID" value="KAJ3607578.1"/>
    <property type="molecule type" value="Genomic_DNA"/>
</dbReference>
<gene>
    <name evidence="1" type="ORF">NHX12_024629</name>
</gene>
<proteinExistence type="predicted"/>
<dbReference type="AlphaFoldDB" id="A0A9Q0ELF5"/>
<protein>
    <recommendedName>
        <fullName evidence="3">Cyclin N-terminal domain-containing protein 1</fullName>
    </recommendedName>
</protein>
<dbReference type="Proteomes" id="UP001148018">
    <property type="component" value="Unassembled WGS sequence"/>
</dbReference>
<dbReference type="InterPro" id="IPR036915">
    <property type="entry name" value="Cyclin-like_sf"/>
</dbReference>
<name>A0A9Q0ELF5_9TELE</name>
<evidence type="ECO:0000313" key="2">
    <source>
        <dbReference type="Proteomes" id="UP001148018"/>
    </source>
</evidence>
<dbReference type="PANTHER" id="PTHR21615:SF2">
    <property type="entry name" value="CYCLIN N-TERMINAL DOMAIN-CONTAINING PROTEIN 1"/>
    <property type="match status" value="1"/>
</dbReference>
<organism evidence="1 2">
    <name type="scientific">Muraenolepis orangiensis</name>
    <name type="common">Patagonian moray cod</name>
    <dbReference type="NCBI Taxonomy" id="630683"/>
    <lineage>
        <taxon>Eukaryota</taxon>
        <taxon>Metazoa</taxon>
        <taxon>Chordata</taxon>
        <taxon>Craniata</taxon>
        <taxon>Vertebrata</taxon>
        <taxon>Euteleostomi</taxon>
        <taxon>Actinopterygii</taxon>
        <taxon>Neopterygii</taxon>
        <taxon>Teleostei</taxon>
        <taxon>Neoteleostei</taxon>
        <taxon>Acanthomorphata</taxon>
        <taxon>Zeiogadaria</taxon>
        <taxon>Gadariae</taxon>
        <taxon>Gadiformes</taxon>
        <taxon>Muraenolepidoidei</taxon>
        <taxon>Muraenolepididae</taxon>
        <taxon>Muraenolepis</taxon>
    </lineage>
</organism>
<comment type="caution">
    <text evidence="1">The sequence shown here is derived from an EMBL/GenBank/DDBJ whole genome shotgun (WGS) entry which is preliminary data.</text>
</comment>
<sequence length="301" mass="33544">MAVRLLGSWAPRLRFGGASPGLLSDLLTHFNDSNRLTLDQLSACCGAFRHSALTECVFLMTRALRLDPLVGFSALEIVERFMVQHLQDLFTTSPRGPAGDYQDLLFEKLRDKFPLTVFSCVQISSKLWLHSEMIDNNTAVQFLHSMGLTVSKKALMASELEILKGLHFNLNVPNPLSYVEVLLEVLGHNESSTPVEPLYDVCVHVLQLACLQRTSIYQSLLQITVQSLSPTPEQREKFLTVTADCMLLATGVITVATVVLKVRRWEQVVEELVHITGISWRSIGDLSQVMLEHITGNTSPV</sequence>
<dbReference type="GO" id="GO:0007131">
    <property type="term" value="P:reciprocal meiotic recombination"/>
    <property type="evidence" value="ECO:0007669"/>
    <property type="project" value="TreeGrafter"/>
</dbReference>
<evidence type="ECO:0008006" key="3">
    <source>
        <dbReference type="Google" id="ProtNLM"/>
    </source>
</evidence>
<keyword evidence="2" id="KW-1185">Reference proteome</keyword>
<reference evidence="1" key="1">
    <citation type="submission" date="2022-07" db="EMBL/GenBank/DDBJ databases">
        <title>Chromosome-level genome of Muraenolepis orangiensis.</title>
        <authorList>
            <person name="Kim J."/>
        </authorList>
    </citation>
    <scope>NUCLEOTIDE SEQUENCE</scope>
    <source>
        <strain evidence="1">KU_S4_2022</strain>
        <tissue evidence="1">Muscle</tissue>
    </source>
</reference>
<dbReference type="OrthoDB" id="9983043at2759"/>
<dbReference type="PANTHER" id="PTHR21615">
    <property type="entry name" value="CYCLIN N-TERMINAL DOMAIN-CONTAINING PROTEIN 1"/>
    <property type="match status" value="1"/>
</dbReference>
<dbReference type="SUPFAM" id="SSF47954">
    <property type="entry name" value="Cyclin-like"/>
    <property type="match status" value="1"/>
</dbReference>